<evidence type="ECO:0000259" key="27">
    <source>
        <dbReference type="PROSITE" id="PS50041"/>
    </source>
</evidence>
<dbReference type="FunFam" id="2.10.50.10:FF:000032">
    <property type="entry name" value="Uncharacterized protein, isoform A"/>
    <property type="match status" value="1"/>
</dbReference>
<dbReference type="InterPro" id="IPR036055">
    <property type="entry name" value="LDL_receptor-like_sf"/>
</dbReference>
<dbReference type="SUPFAM" id="SSF49899">
    <property type="entry name" value="Concanavalin A-like lectins/glucanases"/>
    <property type="match status" value="1"/>
</dbReference>
<feature type="domain" description="HYR" evidence="28">
    <location>
        <begin position="1481"/>
        <end position="1566"/>
    </location>
</feature>
<evidence type="ECO:0000256" key="4">
    <source>
        <dbReference type="ARBA" id="ARBA00022473"/>
    </source>
</evidence>
<sequence length="3609" mass="394229">MGGSQGFHKAQDSLNSLELLSPGLSLQPLDSLNSGLPPHWTPSLLDSHSWTPSHPGRPSPFVSFSSSDIHKHRNNFPFSLLRFGSDLVLVESYEQNNFTEHLAHQTLDHPTNSYWLGLVSLNDLSTNTLESAGGQHVSLYSGFWAQGQPKVTEGECVRGRLTDTHQSWELSTCETLLPFMCRVEACTKGAVHCSNGRCINKAFQCDGQNDCGDMSDEMDCPNQCNFYTQSSGESIESPEYPKKYGPNLDCKWTLEGPIGHNVILQFSEFDTERNFDTVQILSGGRTEDSAASLTTLSGRQDLTNKLFISASNFMIVKFKTDASVEKRGFRASWKTEPQDCGGELIATPQEQVMTSYNYPLEYPGGLECLYILKTQQGRVITLEILDLDLEDENDFILIRDGSTPSDAMLARLTGSQDENPKFIISTGPFIYFYFQTNLGVSRRGFRIRYSSGCSVTIEASKGTITSPAFGISDYPTNQECSYLIKRPGGGSLSLKFNAFDVEEKDAIQVYDGMTSSQGFRLHSGNGFSAKNPPSFTLTADSGAMFLMFNSDPLRPAAGWSANFSADCPKLNAGEGAIASLTDTSFDSVVTYTCPVGQEFANNKTSIVTKCMPGGFWSEDYIPNCQVVYCGPVPQIDNGFSIGATNVTYRGQATYQCYAGFGFPSGKPVETVKCTELGVWEKLPECLASQCPALPETPFASQEVLNGGGRSYGTVVRFECEPGYYRTGLPVIHCMSNGSWSGDVPTCSRIQCHEYPEIENGFIADVTRNYYYGDEARVQCHRGYKLIGSPIVKCGPEQNFVNLPTCEDINECEAAQCDAASTECKNTPGAFSCMCKAGFRPNLNCRPRGDLGLSDGGIPDDAISVSTTAAGYEKNSVRLNSQPGWCGAVPVPGRNWVMVDLRVPTVIIGFRTQPVGLTDGQLAFAKSIRLQYTDDLTDVFREYTNNDGSPVEFRITSGASLSVVNLPTPVEARYIRLTLADYEQAPCLKFELMGCARQDCTDINECEDNNGGCDQRCINSAGSFSCLCNVGYDLFTENGTAGYVIERSESGLRDGDTYRLNKTCVRKMCPALESPENGKLLDTRSMYHYGDLVKFHCNFGYVMIGSDTLTCTSNGVWNGTLPECRYASCTPLQDDPAQGLTINYASPDEPVVPFMSNVTVSCNVPGRPLRKTLTSGFRECVYDPQPGLPEYWLSGIAPQCPRVSCGLPAETPGATYGFFKDTLYETNFFFGCEETFSLAGQTSRFDNAVRCLSDSNWDFGDLRCEGPVCSDPGHPPEGIQIATSYEQGSRVSFDCTRPGYIPITDEPIRCVREPECRVVAPIGITSGKIPASAINATSERGNYEARNIRLNSATGWCGQQEAFTYVTVDLGKVHRIKAVLVKGVITNDVVGRPTEIRFFYKKQEGDDYIVYFPNFNLTARDPGNYGELAMITLPTVVTARFVILGIVSYDKNPCLKFELMGCEDEPAENRLLGYDMGYPVCVDNEPPQFANCPVNPIVVQKGPNGVQSVNFTVPTAYDNSGMIARTEVRPPGFRPPIHIFKDTMVEYLAFDFDGNVAICQINITVPDDIPPSITCPQSYVIELVEEQENYRVNFNSSLTLSSVNASDNSGEFTLKVMPEVALIRVGGYENVTVVATDPSGNSASCNFQVAVQATACVDWELKAPANGKLNCLPDQGEGVQCLATCDTGFRFTDNMAVKTFTCTEENLWQPSRMVPDCVSENTEQASYDVVADVMYRANGAVLPTCLPQYESLVQQFYESLNGVLSSRCSAAVNVAIDVMFHETRLKLVQENMVHVSYVLRITPEVKQKLLYDLCGSTLSLIFDLSVPSTSAVIEPILDLSSAGNACPPMQAQRSNVSRGFTCNVGEVLNTETSEVPRCLHCPAGTFARREETMCTPCVAGFYQDQSRQGSCKRCPPGTYTRTNGTKSSIECVPVCGFGTYSPTGLVPCLNCPRNSYTEAPPEDGFKECQACPPETFTHAPSTASQQMCRQKCRPGTYSDTGLEPCAPCPRNFYQPSIGSTSCFECSTGNYTDDEGATSSEMCLSVACSGVCQNGGLCLARQHQVQCYCPAGFTGQFCEVDVDECASRPCYNGGSCVDLPQGYRCDCSEGYSGLQCQDEVSECVEGTCPDRAMCKDDPGFGTFECLCRSGYTGVGCNITVNPCTEKGNPCANQATCVPLDQGRFRCECQAGWEGRLCEVNIDDCAEDPCLLGANCTDLLNDFQCDCPSGFTGKRCHVKVDLCQNSPCMNGVCVDNFFSHSCVCHPGWTGESCEVDIDECASEPCQNGGQCVDRVNGYQCACDTGYTGKVCQHTIDDCASEPCQNGGTCVDELDGFSCECRPGFVGLQCEASIDECISSPCNPVGTEKCLDLDNMFKCKCHVGYEGEFCEVNINECEPDPCHNGAVCTDGVADFTCTCQPGWTGKRCELDIGGCESAPCLNDAQCINLFEDYFCVCPSGTDGKRCQVTPERCVGNPCMNGASCQDYGSGLNCTCSEDFTGIGCQFEFDACEAQLCENGATCIDRGAGYQCVCPPGFTGRHCDQDIADCTSTSCPPGATCIDLTNDFYCKCPFNLTGEDCRKVINVDYELYINDESKASSASLATPFHLGMAPSFTVAMWVQFATSDDLGTFFTLYSVSSPYMPTDKKVLLQATNAGIAVEFFEDVKEFVTYRSNIPVNDGQWHHVALVWDGAEGTLTLTTDAVVVAQVEGFGQDRMLPMYAWVTLGSVESEFAGYTNERGFHGRIARLNAWNRALDFRTEIPKMVRSCMNSPVIFDGLLLRWTGYDSVKGNVERVGPSTCGQYVCPPGYTGDCSVLERDKTPPRVNHCPGDMWVITRNGSEVVTWDEPVFSDNIGVTQIVDKSGYSSGQAFTWGTYDIARVAYDAAGNSATCAFNIYVLEDFCPKLDDPVGGIQRCADWGPGGRFQVCKIECNDGLKFSQEVPDFYTCGAEGFWRPTPDPTFPLVYPACAPATPAQRVFKINMQFPSSVICNAAGQNVLSEKIRLALNKLNANWNFCTDTATSTGICNGLDVAVDCSRRSRLAREAVDVRAKRQATPDSDDVYDVKITFPSVNDGLSASRSRRETDQAYQYNLKVSFAAKNDPVQHSNAELESTVRRLIEGIILEKDEFDVRDALPNVVPDPSSLELNSEYSCPVGKVVVGSECVDCAPGTYYSTESKTCELCELGTYQNEMGQVACKACPQRAGRQGVTKIPGSRSAEDCQERCAAGRYFDEQMSVCRSCGYGYFQPDEGKFSCKRCDRGLTTRTKEAVSASECREECESGLQLGTTGPCEPCPRGTYRTKGIHSSCIRCPADRTTQGPGASSLEECSLPICIAGTFLSNSECLPCPKGYYQPEALQTVCLSCPQDTSTRDVGATSEEECSNPCEVHGEQMLCDSNALCLFISETSDFECRCKPGYNGTGEYCVDNCDNFCENNGLCKKNEDGEPYCVCSGSFTGSRCHLKSDFTYIAGGIAGAVVFVILIVLLVWMICIRATRRREPKKGFLAQPSTDPNGSQVNFYYGAPAPYAESIAPSHHSTYAHYYDDEEDAWEMPNFYNETYMKTGFQNGAGNSLARSNASIYGNKEDLYDRLRKHAYQGKKDKDETVDSDDQNL</sequence>
<dbReference type="SMART" id="SM00181">
    <property type="entry name" value="EGF"/>
    <property type="match status" value="20"/>
</dbReference>
<feature type="domain" description="C-type lectin" evidence="27">
    <location>
        <begin position="84"/>
        <end position="182"/>
    </location>
</feature>
<keyword evidence="8 23" id="KW-0812">Transmembrane</keyword>
<dbReference type="Gene3D" id="2.10.25.10">
    <property type="entry name" value="Laminin"/>
    <property type="match status" value="17"/>
</dbReference>
<evidence type="ECO:0000256" key="2">
    <source>
        <dbReference type="ARBA" id="ARBA00004613"/>
    </source>
</evidence>
<evidence type="ECO:0000256" key="6">
    <source>
        <dbReference type="ARBA" id="ARBA00022536"/>
    </source>
</evidence>
<feature type="disulfide bond" evidence="19">
    <location>
        <begin position="3447"/>
        <end position="3456"/>
    </location>
</feature>
<feature type="domain" description="EGF-like" evidence="26">
    <location>
        <begin position="2349"/>
        <end position="2387"/>
    </location>
</feature>
<feature type="domain" description="HYR" evidence="28">
    <location>
        <begin position="2815"/>
        <end position="2897"/>
    </location>
</feature>
<keyword evidence="32" id="KW-1185">Reference proteome</keyword>
<dbReference type="Gene3D" id="2.60.120.200">
    <property type="match status" value="1"/>
</dbReference>
<dbReference type="InterPro" id="IPR001759">
    <property type="entry name" value="PTX_dom"/>
</dbReference>
<feature type="domain" description="Pentraxin (PTX)" evidence="30">
    <location>
        <begin position="2582"/>
        <end position="2798"/>
    </location>
</feature>
<feature type="disulfide bond" evidence="19">
    <location>
        <begin position="2224"/>
        <end position="2233"/>
    </location>
</feature>
<evidence type="ECO:0000256" key="21">
    <source>
        <dbReference type="PROSITE-ProRule" id="PRU00302"/>
    </source>
</evidence>
<keyword evidence="10" id="KW-0677">Repeat</keyword>
<feature type="disulfide bond" evidence="19">
    <location>
        <begin position="2415"/>
        <end position="2424"/>
    </location>
</feature>
<feature type="domain" description="EGF-like" evidence="26">
    <location>
        <begin position="807"/>
        <end position="845"/>
    </location>
</feature>
<dbReference type="PROSITE" id="PS50825">
    <property type="entry name" value="HYR"/>
    <property type="match status" value="3"/>
</dbReference>
<comment type="similarity">
    <text evidence="3">Belongs to the neurexin family.</text>
</comment>
<dbReference type="InterPro" id="IPR002172">
    <property type="entry name" value="LDrepeatLR_classA_rpt"/>
</dbReference>
<dbReference type="CDD" id="cd00041">
    <property type="entry name" value="CUB"/>
    <property type="match status" value="3"/>
</dbReference>
<evidence type="ECO:0000259" key="26">
    <source>
        <dbReference type="PROSITE" id="PS50026"/>
    </source>
</evidence>
<feature type="domain" description="Sushi" evidence="29">
    <location>
        <begin position="688"/>
        <end position="748"/>
    </location>
</feature>
<dbReference type="GO" id="GO:0007219">
    <property type="term" value="P:Notch signaling pathway"/>
    <property type="evidence" value="ECO:0007669"/>
    <property type="project" value="UniProtKB-KW"/>
</dbReference>
<feature type="domain" description="EGF-like" evidence="26">
    <location>
        <begin position="2427"/>
        <end position="2463"/>
    </location>
</feature>
<evidence type="ECO:0000256" key="11">
    <source>
        <dbReference type="ARBA" id="ARBA00022782"/>
    </source>
</evidence>
<evidence type="ECO:0000256" key="7">
    <source>
        <dbReference type="ARBA" id="ARBA00022659"/>
    </source>
</evidence>
<keyword evidence="5" id="KW-0964">Secreted</keyword>
<feature type="domain" description="Sushi" evidence="29">
    <location>
        <begin position="565"/>
        <end position="626"/>
    </location>
</feature>
<keyword evidence="6 19" id="KW-0245">EGF-like domain</keyword>
<dbReference type="SUPFAM" id="SSF57424">
    <property type="entry name" value="LDL receptor-like module"/>
    <property type="match status" value="1"/>
</dbReference>
<dbReference type="InterPro" id="IPR013032">
    <property type="entry name" value="EGF-like_CS"/>
</dbReference>
<feature type="disulfide bond" evidence="21">
    <location>
        <begin position="719"/>
        <end position="746"/>
    </location>
</feature>
<dbReference type="GO" id="GO:0005576">
    <property type="term" value="C:extracellular region"/>
    <property type="evidence" value="ECO:0007669"/>
    <property type="project" value="UniProtKB-SubCell"/>
</dbReference>
<dbReference type="GO" id="GO:0005509">
    <property type="term" value="F:calcium ion binding"/>
    <property type="evidence" value="ECO:0007669"/>
    <property type="project" value="InterPro"/>
</dbReference>
<feature type="disulfide bond" evidence="21">
    <location>
        <begin position="1096"/>
        <end position="1123"/>
    </location>
</feature>
<dbReference type="PROSITE" id="PS50026">
    <property type="entry name" value="EGF_3"/>
    <property type="match status" value="16"/>
</dbReference>
<feature type="disulfide bond" evidence="21">
    <location>
        <begin position="567"/>
        <end position="610"/>
    </location>
</feature>
<dbReference type="FunFam" id="2.10.25.10:FF:000472">
    <property type="entry name" value="Uncharacterized protein, isoform A"/>
    <property type="match status" value="2"/>
</dbReference>
<feature type="disulfide bond" evidence="19">
    <location>
        <begin position="2337"/>
        <end position="2346"/>
    </location>
</feature>
<dbReference type="Pfam" id="PF00008">
    <property type="entry name" value="EGF"/>
    <property type="match status" value="7"/>
</dbReference>
<dbReference type="FunFam" id="2.10.25.10:FF:000434">
    <property type="entry name" value="Predicted protein"/>
    <property type="match status" value="1"/>
</dbReference>
<dbReference type="SUPFAM" id="SSF57184">
    <property type="entry name" value="Growth factor receptor domain"/>
    <property type="match status" value="3"/>
</dbReference>
<dbReference type="PROSITE" id="PS01285">
    <property type="entry name" value="FA58C_1"/>
    <property type="match status" value="1"/>
</dbReference>
<evidence type="ECO:0000256" key="8">
    <source>
        <dbReference type="ARBA" id="ARBA00022692"/>
    </source>
</evidence>
<dbReference type="CDD" id="cd00112">
    <property type="entry name" value="LDLa"/>
    <property type="match status" value="1"/>
</dbReference>
<dbReference type="EMBL" id="QCYY01001184">
    <property type="protein sequence ID" value="ROT79850.1"/>
    <property type="molecule type" value="Genomic_DNA"/>
</dbReference>
<dbReference type="InterPro" id="IPR049883">
    <property type="entry name" value="NOTCH1_EGF-like"/>
</dbReference>
<dbReference type="PROSITE" id="PS50923">
    <property type="entry name" value="SUSHI"/>
    <property type="match status" value="5"/>
</dbReference>
<evidence type="ECO:0000256" key="23">
    <source>
        <dbReference type="SAM" id="Phobius"/>
    </source>
</evidence>
<feature type="domain" description="F5/8 type C" evidence="25">
    <location>
        <begin position="844"/>
        <end position="994"/>
    </location>
</feature>
<dbReference type="InterPro" id="IPR016186">
    <property type="entry name" value="C-type_lectin-like/link_sf"/>
</dbReference>
<dbReference type="GO" id="GO:0005112">
    <property type="term" value="F:Notch binding"/>
    <property type="evidence" value="ECO:0007669"/>
    <property type="project" value="TreeGrafter"/>
</dbReference>
<feature type="domain" description="EGF-like" evidence="26">
    <location>
        <begin position="2465"/>
        <end position="2501"/>
    </location>
</feature>
<feature type="disulfide bond" evidence="19">
    <location>
        <begin position="2186"/>
        <end position="2195"/>
    </location>
</feature>
<dbReference type="FunFam" id="2.10.25.10:FF:000309">
    <property type="entry name" value="Uncharacterized protein, isoform A"/>
    <property type="match status" value="2"/>
</dbReference>
<evidence type="ECO:0000256" key="18">
    <source>
        <dbReference type="PROSITE-ProRule" id="PRU00059"/>
    </source>
</evidence>
<dbReference type="SMART" id="SM00042">
    <property type="entry name" value="CUB"/>
    <property type="match status" value="3"/>
</dbReference>
<feature type="domain" description="CUB" evidence="24">
    <location>
        <begin position="340"/>
        <end position="452"/>
    </location>
</feature>
<dbReference type="GO" id="GO:0016020">
    <property type="term" value="C:membrane"/>
    <property type="evidence" value="ECO:0007669"/>
    <property type="project" value="UniProtKB-SubCell"/>
</dbReference>
<dbReference type="SMART" id="SM00231">
    <property type="entry name" value="FA58C"/>
    <property type="match status" value="2"/>
</dbReference>
<evidence type="ECO:0000256" key="14">
    <source>
        <dbReference type="ARBA" id="ARBA00022989"/>
    </source>
</evidence>
<dbReference type="InterPro" id="IPR035976">
    <property type="entry name" value="Sushi/SCR/CCP_sf"/>
</dbReference>
<dbReference type="SMART" id="SM00560">
    <property type="entry name" value="LamGL"/>
    <property type="match status" value="1"/>
</dbReference>
<dbReference type="PANTHER" id="PTHR12916:SF4">
    <property type="entry name" value="UNINFLATABLE, ISOFORM C"/>
    <property type="match status" value="1"/>
</dbReference>
<feature type="domain" description="EGF-like" evidence="26">
    <location>
        <begin position="2273"/>
        <end position="2309"/>
    </location>
</feature>
<evidence type="ECO:0000259" key="28">
    <source>
        <dbReference type="PROSITE" id="PS50825"/>
    </source>
</evidence>
<dbReference type="InterPro" id="IPR001304">
    <property type="entry name" value="C-type_lectin-like"/>
</dbReference>
<evidence type="ECO:0000256" key="17">
    <source>
        <dbReference type="ARBA" id="ARBA00023180"/>
    </source>
</evidence>
<dbReference type="InterPro" id="IPR000421">
    <property type="entry name" value="FA58C"/>
</dbReference>
<reference evidence="31 32" key="1">
    <citation type="submission" date="2018-04" db="EMBL/GenBank/DDBJ databases">
        <authorList>
            <person name="Zhang X."/>
            <person name="Yuan J."/>
            <person name="Li F."/>
            <person name="Xiang J."/>
        </authorList>
    </citation>
    <scope>NUCLEOTIDE SEQUENCE [LARGE SCALE GENOMIC DNA]</scope>
    <source>
        <tissue evidence="31">Muscle</tissue>
    </source>
</reference>
<evidence type="ECO:0000259" key="25">
    <source>
        <dbReference type="PROSITE" id="PS50022"/>
    </source>
</evidence>
<dbReference type="Gene3D" id="2.60.120.290">
    <property type="entry name" value="Spermadhesin, CUB domain"/>
    <property type="match status" value="3"/>
</dbReference>
<evidence type="ECO:0000256" key="22">
    <source>
        <dbReference type="SAM" id="MobiDB-lite"/>
    </source>
</evidence>
<evidence type="ECO:0000256" key="16">
    <source>
        <dbReference type="ARBA" id="ARBA00023157"/>
    </source>
</evidence>
<feature type="disulfide bond" evidence="19">
    <location>
        <begin position="2529"/>
        <end position="2538"/>
    </location>
</feature>
<feature type="disulfide bond" evidence="19">
    <location>
        <begin position="2240"/>
        <end position="2250"/>
    </location>
</feature>
<dbReference type="InterPro" id="IPR006558">
    <property type="entry name" value="LamG-like"/>
</dbReference>
<feature type="disulfide bond" evidence="19">
    <location>
        <begin position="2067"/>
        <end position="2076"/>
    </location>
</feature>
<feature type="domain" description="CUB" evidence="24">
    <location>
        <begin position="224"/>
        <end position="336"/>
    </location>
</feature>
<feature type="region of interest" description="Disordered" evidence="22">
    <location>
        <begin position="3590"/>
        <end position="3609"/>
    </location>
</feature>
<dbReference type="SMART" id="SM00192">
    <property type="entry name" value="LDLa"/>
    <property type="match status" value="1"/>
</dbReference>
<dbReference type="InterPro" id="IPR000152">
    <property type="entry name" value="EGF-type_Asp/Asn_hydroxyl_site"/>
</dbReference>
<reference evidence="31 32" key="2">
    <citation type="submission" date="2019-01" db="EMBL/GenBank/DDBJ databases">
        <title>The decoding of complex shrimp genome reveals the adaptation for benthos swimmer, frequently molting mechanism and breeding impact on genome.</title>
        <authorList>
            <person name="Sun Y."/>
            <person name="Gao Y."/>
            <person name="Yu Y."/>
        </authorList>
    </citation>
    <scope>NUCLEOTIDE SEQUENCE [LARGE SCALE GENOMIC DNA]</scope>
    <source>
        <tissue evidence="31">Muscle</tissue>
    </source>
</reference>
<feature type="transmembrane region" description="Helical" evidence="23">
    <location>
        <begin position="3464"/>
        <end position="3488"/>
    </location>
</feature>
<keyword evidence="15 23" id="KW-0472">Membrane</keyword>
<dbReference type="STRING" id="6689.A0A423TTT7"/>
<protein>
    <submittedName>
        <fullName evidence="31">Epidermal growth factor-related protein 1</fullName>
    </submittedName>
</protein>
<name>A0A423TTT7_PENVA</name>
<dbReference type="InterPro" id="IPR001881">
    <property type="entry name" value="EGF-like_Ca-bd_dom"/>
</dbReference>
<dbReference type="Pfam" id="PF13385">
    <property type="entry name" value="Laminin_G_3"/>
    <property type="match status" value="1"/>
</dbReference>
<feature type="disulfide bond" evidence="19">
    <location>
        <begin position="2567"/>
        <end position="2576"/>
    </location>
</feature>
<accession>A0A423TTT7</accession>
<feature type="domain" description="EGF-like" evidence="26">
    <location>
        <begin position="2079"/>
        <end position="2115"/>
    </location>
</feature>
<dbReference type="FunFam" id="2.10.50.10:FF:000018">
    <property type="entry name" value="Sushi, von Willebrand factor type A, EGF and pentraxin domain-containing 1"/>
    <property type="match status" value="1"/>
</dbReference>
<feature type="disulfide bond" evidence="19">
    <location>
        <begin position="2261"/>
        <end position="2270"/>
    </location>
</feature>
<evidence type="ECO:0000313" key="32">
    <source>
        <dbReference type="Proteomes" id="UP000283509"/>
    </source>
</evidence>
<evidence type="ECO:0000256" key="19">
    <source>
        <dbReference type="PROSITE-ProRule" id="PRU00076"/>
    </source>
</evidence>
<dbReference type="GO" id="GO:0048513">
    <property type="term" value="P:animal organ development"/>
    <property type="evidence" value="ECO:0007669"/>
    <property type="project" value="UniProtKB-ARBA"/>
</dbReference>
<evidence type="ECO:0000313" key="31">
    <source>
        <dbReference type="EMBL" id="ROT79850.1"/>
    </source>
</evidence>
<dbReference type="InterPro" id="IPR000436">
    <property type="entry name" value="Sushi_SCR_CCP_dom"/>
</dbReference>
<feature type="domain" description="Sushi" evidence="29">
    <location>
        <begin position="749"/>
        <end position="807"/>
    </location>
</feature>
<dbReference type="Proteomes" id="UP000283509">
    <property type="component" value="Unassembled WGS sequence"/>
</dbReference>
<feature type="disulfide bond" evidence="21">
    <location>
        <begin position="690"/>
        <end position="733"/>
    </location>
</feature>
<dbReference type="Pfam" id="PF00084">
    <property type="entry name" value="Sushi"/>
    <property type="match status" value="4"/>
</dbReference>
<dbReference type="InterPro" id="IPR008979">
    <property type="entry name" value="Galactose-bd-like_sf"/>
</dbReference>
<dbReference type="Pfam" id="PF00754">
    <property type="entry name" value="F5_F8_type_C"/>
    <property type="match status" value="2"/>
</dbReference>
<dbReference type="OrthoDB" id="430340at2759"/>
<dbReference type="PROSITE" id="PS01209">
    <property type="entry name" value="LDLRA_1"/>
    <property type="match status" value="1"/>
</dbReference>
<dbReference type="CDD" id="cd00037">
    <property type="entry name" value="CLECT"/>
    <property type="match status" value="1"/>
</dbReference>
<feature type="domain" description="HYR" evidence="28">
    <location>
        <begin position="1567"/>
        <end position="1652"/>
    </location>
</feature>
<evidence type="ECO:0000259" key="30">
    <source>
        <dbReference type="PROSITE" id="PS51828"/>
    </source>
</evidence>
<dbReference type="SUPFAM" id="SSF56436">
    <property type="entry name" value="C-type lectin-like"/>
    <property type="match status" value="1"/>
</dbReference>
<dbReference type="Pfam" id="PF07699">
    <property type="entry name" value="Ephrin_rec_like"/>
    <property type="match status" value="7"/>
</dbReference>
<evidence type="ECO:0000256" key="15">
    <source>
        <dbReference type="ARBA" id="ARBA00023136"/>
    </source>
</evidence>
<feature type="domain" description="EGF-like" evidence="26">
    <location>
        <begin position="2236"/>
        <end position="2271"/>
    </location>
</feature>
<dbReference type="SUPFAM" id="SSF49854">
    <property type="entry name" value="Spermadhesin, CUB domain"/>
    <property type="match status" value="3"/>
</dbReference>
<dbReference type="InterPro" id="IPR000859">
    <property type="entry name" value="CUB_dom"/>
</dbReference>
<dbReference type="PROSITE" id="PS50068">
    <property type="entry name" value="LDLRA_2"/>
    <property type="match status" value="1"/>
</dbReference>
<keyword evidence="16 19" id="KW-1015">Disulfide bond</keyword>
<dbReference type="Gene3D" id="2.10.70.10">
    <property type="entry name" value="Complement Module, domain 1"/>
    <property type="match status" value="6"/>
</dbReference>
<dbReference type="Gene3D" id="3.10.100.10">
    <property type="entry name" value="Mannose-Binding Protein A, subunit A"/>
    <property type="match status" value="1"/>
</dbReference>
<feature type="disulfide bond" evidence="19">
    <location>
        <begin position="2145"/>
        <end position="2154"/>
    </location>
</feature>
<keyword evidence="14 23" id="KW-1133">Transmembrane helix</keyword>
<feature type="domain" description="EGF-like" evidence="26">
    <location>
        <begin position="2541"/>
        <end position="2577"/>
    </location>
</feature>
<feature type="disulfide bond" evidence="20">
    <location>
        <begin position="186"/>
        <end position="198"/>
    </location>
</feature>
<evidence type="ECO:0000256" key="3">
    <source>
        <dbReference type="ARBA" id="ARBA00010241"/>
    </source>
</evidence>
<dbReference type="PANTHER" id="PTHR12916">
    <property type="entry name" value="CYTOCHROME C OXIDASE POLYPEPTIDE VIC-2"/>
    <property type="match status" value="1"/>
</dbReference>
<dbReference type="CDD" id="cd00110">
    <property type="entry name" value="LamG"/>
    <property type="match status" value="1"/>
</dbReference>
<dbReference type="InterPro" id="IPR003410">
    <property type="entry name" value="HYR_dom"/>
</dbReference>
<feature type="disulfide bond" evidence="19">
    <location>
        <begin position="3425"/>
        <end position="3435"/>
    </location>
</feature>
<keyword evidence="13" id="KW-0914">Notch signaling pathway</keyword>
<dbReference type="Pfam" id="PF12661">
    <property type="entry name" value="hEGF"/>
    <property type="match status" value="3"/>
</dbReference>
<keyword evidence="11" id="KW-0221">Differentiation</keyword>
<dbReference type="SMART" id="SM00179">
    <property type="entry name" value="EGF_CA"/>
    <property type="match status" value="15"/>
</dbReference>
<gene>
    <name evidence="31" type="ORF">C7M84_001418</name>
</gene>
<dbReference type="InterPro" id="IPR016187">
    <property type="entry name" value="CTDL_fold"/>
</dbReference>
<feature type="domain" description="EGF-like" evidence="26">
    <location>
        <begin position="2311"/>
        <end position="2347"/>
    </location>
</feature>
<feature type="domain" description="EGF-like" evidence="26">
    <location>
        <begin position="2389"/>
        <end position="2425"/>
    </location>
</feature>
<dbReference type="PROSITE" id="PS50041">
    <property type="entry name" value="C_TYPE_LECTIN_2"/>
    <property type="match status" value="1"/>
</dbReference>
<keyword evidence="9" id="KW-0732">Signal</keyword>
<comment type="subcellular location">
    <subcellularLocation>
        <location evidence="1">Membrane</location>
        <topology evidence="1">Single-pass type I membrane protein</topology>
    </subcellularLocation>
    <subcellularLocation>
        <location evidence="2">Secreted</location>
    </subcellularLocation>
</comment>
<feature type="disulfide bond" evidence="19">
    <location>
        <begin position="2358"/>
        <end position="2375"/>
    </location>
</feature>
<feature type="disulfide bond" evidence="19">
    <location>
        <begin position="2046"/>
        <end position="2056"/>
    </location>
</feature>
<dbReference type="PROSITE" id="PS01186">
    <property type="entry name" value="EGF_2"/>
    <property type="match status" value="12"/>
</dbReference>
<dbReference type="SMART" id="SM01411">
    <property type="entry name" value="Ephrin_rec_like"/>
    <property type="match status" value="7"/>
</dbReference>
<dbReference type="Pfam" id="PF00431">
    <property type="entry name" value="CUB"/>
    <property type="match status" value="3"/>
</dbReference>
<dbReference type="SUPFAM" id="SSF49785">
    <property type="entry name" value="Galactose-binding domain-like"/>
    <property type="match status" value="2"/>
</dbReference>
<dbReference type="InterPro" id="IPR000742">
    <property type="entry name" value="EGF"/>
</dbReference>
<dbReference type="SMART" id="SM00032">
    <property type="entry name" value="CCP"/>
    <property type="match status" value="10"/>
</dbReference>
<dbReference type="PROSITE" id="PS50022">
    <property type="entry name" value="FA58C_3"/>
    <property type="match status" value="2"/>
</dbReference>
<feature type="disulfide bond" evidence="19">
    <location>
        <begin position="2126"/>
        <end position="2143"/>
    </location>
</feature>
<feature type="disulfide bond" evidence="19">
    <location>
        <begin position="2299"/>
        <end position="2308"/>
    </location>
</feature>
<evidence type="ECO:0000256" key="20">
    <source>
        <dbReference type="PROSITE-ProRule" id="PRU00124"/>
    </source>
</evidence>
<keyword evidence="17" id="KW-0325">Glycoprotein</keyword>
<dbReference type="InterPro" id="IPR023415">
    <property type="entry name" value="LDLR_class-A_CS"/>
</dbReference>
<feature type="domain" description="Sushi" evidence="29">
    <location>
        <begin position="1066"/>
        <end position="1125"/>
    </location>
</feature>
<evidence type="ECO:0000256" key="1">
    <source>
        <dbReference type="ARBA" id="ARBA00004479"/>
    </source>
</evidence>
<feature type="domain" description="F5/8 type C" evidence="25">
    <location>
        <begin position="1315"/>
        <end position="1461"/>
    </location>
</feature>
<dbReference type="Pfam" id="PF07645">
    <property type="entry name" value="EGF_CA"/>
    <property type="match status" value="2"/>
</dbReference>
<dbReference type="Gene3D" id="4.10.1220.10">
    <property type="entry name" value="EGF-type module"/>
    <property type="match status" value="1"/>
</dbReference>
<dbReference type="FunFam" id="2.10.25.10:FF:000053">
    <property type="entry name" value="Slit guidance ligand 2"/>
    <property type="match status" value="1"/>
</dbReference>
<feature type="disulfide bond" evidence="18">
    <location>
        <begin position="453"/>
        <end position="480"/>
    </location>
</feature>
<feature type="disulfide bond" evidence="19">
    <location>
        <begin position="2453"/>
        <end position="2462"/>
    </location>
</feature>
<keyword evidence="4" id="KW-0217">Developmental protein</keyword>
<dbReference type="FunFam" id="2.10.25.10:FF:000173">
    <property type="entry name" value="Neurogenic locus notch protein 2"/>
    <property type="match status" value="1"/>
</dbReference>
<dbReference type="CDD" id="cd00054">
    <property type="entry name" value="EGF_CA"/>
    <property type="match status" value="11"/>
</dbReference>
<feature type="domain" description="EGF-like" evidence="26">
    <location>
        <begin position="2503"/>
        <end position="2539"/>
    </location>
</feature>
<feature type="domain" description="CUB" evidence="24">
    <location>
        <begin position="453"/>
        <end position="566"/>
    </location>
</feature>
<feature type="disulfide bond" evidence="19">
    <location>
        <begin position="2377"/>
        <end position="2386"/>
    </location>
</feature>
<comment type="caution">
    <text evidence="31">The sequence shown here is derived from an EMBL/GenBank/DDBJ whole genome shotgun (WGS) entry which is preliminary data.</text>
</comment>
<dbReference type="SUPFAM" id="SSF57196">
    <property type="entry name" value="EGF/Laminin"/>
    <property type="match status" value="12"/>
</dbReference>
<evidence type="ECO:0000256" key="13">
    <source>
        <dbReference type="ARBA" id="ARBA00022976"/>
    </source>
</evidence>
<dbReference type="PROSITE" id="PS00022">
    <property type="entry name" value="EGF_1"/>
    <property type="match status" value="15"/>
</dbReference>
<dbReference type="Pfam" id="PF00057">
    <property type="entry name" value="Ldl_recept_a"/>
    <property type="match status" value="1"/>
</dbReference>
<dbReference type="GO" id="GO:0030154">
    <property type="term" value="P:cell differentiation"/>
    <property type="evidence" value="ECO:0007669"/>
    <property type="project" value="UniProtKB-KW"/>
</dbReference>
<dbReference type="InterPro" id="IPR001791">
    <property type="entry name" value="Laminin_G"/>
</dbReference>
<dbReference type="FunFam" id="2.10.25.10:FF:000004">
    <property type="entry name" value="Neurogenic locus notch 1"/>
    <property type="match status" value="1"/>
</dbReference>
<evidence type="ECO:0000256" key="10">
    <source>
        <dbReference type="ARBA" id="ARBA00022737"/>
    </source>
</evidence>
<keyword evidence="7 21" id="KW-0768">Sushi</keyword>
<dbReference type="FunFam" id="2.60.120.290:FF:000048">
    <property type="entry name" value="Uncharacterized protein, isoform A"/>
    <property type="match status" value="1"/>
</dbReference>
<feature type="disulfide bond" evidence="20">
    <location>
        <begin position="193"/>
        <end position="211"/>
    </location>
</feature>
<dbReference type="FunFam" id="2.10.25.10:FF:000649">
    <property type="entry name" value="Uncharacterized protein, isoform A"/>
    <property type="match status" value="1"/>
</dbReference>
<feature type="domain" description="Sushi" evidence="29">
    <location>
        <begin position="627"/>
        <end position="687"/>
    </location>
</feature>
<feature type="disulfide bond" evidence="20">
    <location>
        <begin position="205"/>
        <end position="220"/>
    </location>
</feature>
<dbReference type="PROSITE" id="PS51828">
    <property type="entry name" value="PTX_2"/>
    <property type="match status" value="1"/>
</dbReference>
<proteinExistence type="inferred from homology"/>
<dbReference type="SUPFAM" id="SSF57535">
    <property type="entry name" value="Complement control module/SCR domain"/>
    <property type="match status" value="6"/>
</dbReference>
<dbReference type="CDD" id="cd00033">
    <property type="entry name" value="CCP"/>
    <property type="match status" value="3"/>
</dbReference>
<feature type="domain" description="EGF-like" evidence="26">
    <location>
        <begin position="3422"/>
        <end position="3457"/>
    </location>
</feature>
<dbReference type="FunFam" id="2.10.25.10:FF:000368">
    <property type="entry name" value="Delta-like 3 (Drosophila), isoform CRA_b"/>
    <property type="match status" value="1"/>
</dbReference>
<dbReference type="Pfam" id="PF02494">
    <property type="entry name" value="HYR"/>
    <property type="match status" value="3"/>
</dbReference>
<dbReference type="Gene3D" id="2.10.50.10">
    <property type="entry name" value="Tumor Necrosis Factor Receptor, subunit A, domain 2"/>
    <property type="match status" value="5"/>
</dbReference>
<evidence type="ECO:0000259" key="24">
    <source>
        <dbReference type="PROSITE" id="PS01180"/>
    </source>
</evidence>
<feature type="domain" description="EGF-like" evidence="26">
    <location>
        <begin position="2157"/>
        <end position="2196"/>
    </location>
</feature>
<dbReference type="InterPro" id="IPR018097">
    <property type="entry name" value="EGF_Ca-bd_CS"/>
</dbReference>
<dbReference type="InterPro" id="IPR013320">
    <property type="entry name" value="ConA-like_dom_sf"/>
</dbReference>
<dbReference type="InterPro" id="IPR009030">
    <property type="entry name" value="Growth_fac_rcpt_cys_sf"/>
</dbReference>
<dbReference type="CDD" id="cd00057">
    <property type="entry name" value="FA58C"/>
    <property type="match status" value="1"/>
</dbReference>
<comment type="caution">
    <text evidence="19">Lacks conserved residue(s) required for the propagation of feature annotation.</text>
</comment>
<dbReference type="InterPro" id="IPR011641">
    <property type="entry name" value="Tyr-kin_ephrin_A/B_rcpt-like"/>
</dbReference>
<organism evidence="31 32">
    <name type="scientific">Penaeus vannamei</name>
    <name type="common">Whiteleg shrimp</name>
    <name type="synonym">Litopenaeus vannamei</name>
    <dbReference type="NCBI Taxonomy" id="6689"/>
    <lineage>
        <taxon>Eukaryota</taxon>
        <taxon>Metazoa</taxon>
        <taxon>Ecdysozoa</taxon>
        <taxon>Arthropoda</taxon>
        <taxon>Crustacea</taxon>
        <taxon>Multicrustacea</taxon>
        <taxon>Malacostraca</taxon>
        <taxon>Eumalacostraca</taxon>
        <taxon>Eucarida</taxon>
        <taxon>Decapoda</taxon>
        <taxon>Dendrobranchiata</taxon>
        <taxon>Penaeoidea</taxon>
        <taxon>Penaeidae</taxon>
        <taxon>Penaeus</taxon>
    </lineage>
</organism>
<evidence type="ECO:0000256" key="9">
    <source>
        <dbReference type="ARBA" id="ARBA00022729"/>
    </source>
</evidence>
<feature type="disulfide bond" evidence="19">
    <location>
        <begin position="2105"/>
        <end position="2114"/>
    </location>
</feature>
<evidence type="ECO:0000256" key="5">
    <source>
        <dbReference type="ARBA" id="ARBA00022525"/>
    </source>
</evidence>
<dbReference type="FunFam" id="2.10.25.10:FF:000146">
    <property type="entry name" value="Putative neurogenic locus notch"/>
    <property type="match status" value="1"/>
</dbReference>
<evidence type="ECO:0000259" key="29">
    <source>
        <dbReference type="PROSITE" id="PS50923"/>
    </source>
</evidence>
<keyword evidence="12" id="KW-0832">Ubl conjugation</keyword>
<dbReference type="PROSITE" id="PS00010">
    <property type="entry name" value="ASX_HYDROXYL"/>
    <property type="match status" value="10"/>
</dbReference>
<dbReference type="Gene3D" id="2.60.120.260">
    <property type="entry name" value="Galactose-binding domain-like"/>
    <property type="match status" value="2"/>
</dbReference>
<dbReference type="InterPro" id="IPR035914">
    <property type="entry name" value="Sperma_CUB_dom_sf"/>
</dbReference>
<dbReference type="FunFam" id="2.10.70.10:FF:000014">
    <property type="entry name" value="Membrane cofactor protein"/>
    <property type="match status" value="1"/>
</dbReference>
<feature type="domain" description="EGF-like" evidence="26">
    <location>
        <begin position="2198"/>
        <end position="2234"/>
    </location>
</feature>
<dbReference type="PROSITE" id="PS01187">
    <property type="entry name" value="EGF_CA"/>
    <property type="match status" value="6"/>
</dbReference>
<evidence type="ECO:0000256" key="12">
    <source>
        <dbReference type="ARBA" id="ARBA00022843"/>
    </source>
</evidence>
<feature type="disulfide bond" evidence="19">
    <location>
        <begin position="2491"/>
        <end position="2500"/>
    </location>
</feature>
<dbReference type="PROSITE" id="PS01180">
    <property type="entry name" value="CUB"/>
    <property type="match status" value="3"/>
</dbReference>
<feature type="domain" description="EGF-like" evidence="26">
    <location>
        <begin position="2117"/>
        <end position="2155"/>
    </location>
</feature>
<feature type="domain" description="EGF-like" evidence="26">
    <location>
        <begin position="2042"/>
        <end position="2077"/>
    </location>
</feature>